<keyword evidence="3" id="KW-0418">Kinase</keyword>
<dbReference type="EC" id="2.7.11.1" evidence="3"/>
<keyword evidence="4" id="KW-1185">Reference proteome</keyword>
<evidence type="ECO:0000256" key="1">
    <source>
        <dbReference type="SAM" id="MobiDB-lite"/>
    </source>
</evidence>
<dbReference type="GO" id="GO:0004674">
    <property type="term" value="F:protein serine/threonine kinase activity"/>
    <property type="evidence" value="ECO:0007669"/>
    <property type="project" value="UniProtKB-EC"/>
</dbReference>
<proteinExistence type="predicted"/>
<dbReference type="Pfam" id="PF00786">
    <property type="entry name" value="PBD"/>
    <property type="match status" value="1"/>
</dbReference>
<dbReference type="EMBL" id="JASJQH010007679">
    <property type="protein sequence ID" value="KAK9702979.1"/>
    <property type="molecule type" value="Genomic_DNA"/>
</dbReference>
<feature type="domain" description="CRIB" evidence="2">
    <location>
        <begin position="77"/>
        <end position="113"/>
    </location>
</feature>
<sequence>MLSDKGIFSRTSSKAESLEGQLPRKHPRASTNEASYGQSLYLDNKPSNLKSTFTTLLKSVTGYFKPTSTNVNKRIRISGPSNCIHFGHAGIDSETGEFNSFANTFNEHIPGDNLEAIMSIPTQQPLNKPSFTSPKIQSVKSMEVEREKISAPLNPIHITHVSISTAGEYIGLPKDWQVALKESSLRY</sequence>
<accession>A0ABR2VUL6</accession>
<keyword evidence="3" id="KW-0808">Transferase</keyword>
<organism evidence="3 4">
    <name type="scientific">Basidiobolus ranarum</name>
    <dbReference type="NCBI Taxonomy" id="34480"/>
    <lineage>
        <taxon>Eukaryota</taxon>
        <taxon>Fungi</taxon>
        <taxon>Fungi incertae sedis</taxon>
        <taxon>Zoopagomycota</taxon>
        <taxon>Entomophthoromycotina</taxon>
        <taxon>Basidiobolomycetes</taxon>
        <taxon>Basidiobolales</taxon>
        <taxon>Basidiobolaceae</taxon>
        <taxon>Basidiobolus</taxon>
    </lineage>
</organism>
<protein>
    <submittedName>
        <fullName evidence="3">Signal transducing kinase of the PAK</fullName>
        <ecNumber evidence="3">2.7.11.1</ecNumber>
    </submittedName>
</protein>
<comment type="caution">
    <text evidence="3">The sequence shown here is derived from an EMBL/GenBank/DDBJ whole genome shotgun (WGS) entry which is preliminary data.</text>
</comment>
<dbReference type="Gene3D" id="3.90.810.10">
    <property type="entry name" value="CRIB domain"/>
    <property type="match status" value="2"/>
</dbReference>
<evidence type="ECO:0000313" key="3">
    <source>
        <dbReference type="EMBL" id="KAK9702979.1"/>
    </source>
</evidence>
<evidence type="ECO:0000313" key="4">
    <source>
        <dbReference type="Proteomes" id="UP001479436"/>
    </source>
</evidence>
<dbReference type="SMART" id="SM00285">
    <property type="entry name" value="PBD"/>
    <property type="match status" value="2"/>
</dbReference>
<name>A0ABR2VUL6_9FUNG</name>
<evidence type="ECO:0000259" key="2">
    <source>
        <dbReference type="SMART" id="SM00285"/>
    </source>
</evidence>
<reference evidence="3 4" key="1">
    <citation type="submission" date="2023-04" db="EMBL/GenBank/DDBJ databases">
        <title>Genome of Basidiobolus ranarum AG-B5.</title>
        <authorList>
            <person name="Stajich J.E."/>
            <person name="Carter-House D."/>
            <person name="Gryganskyi A."/>
        </authorList>
    </citation>
    <scope>NUCLEOTIDE SEQUENCE [LARGE SCALE GENOMIC DNA]</scope>
    <source>
        <strain evidence="3 4">AG-B5</strain>
    </source>
</reference>
<dbReference type="InterPro" id="IPR000095">
    <property type="entry name" value="CRIB_dom"/>
</dbReference>
<dbReference type="Proteomes" id="UP001479436">
    <property type="component" value="Unassembled WGS sequence"/>
</dbReference>
<feature type="region of interest" description="Disordered" evidence="1">
    <location>
        <begin position="1"/>
        <end position="36"/>
    </location>
</feature>
<feature type="domain" description="CRIB" evidence="2">
    <location>
        <begin position="149"/>
        <end position="183"/>
    </location>
</feature>
<gene>
    <name evidence="3" type="primary">STE20</name>
    <name evidence="3" type="ORF">K7432_010977</name>
</gene>
<dbReference type="InterPro" id="IPR036936">
    <property type="entry name" value="CRIB_dom_sf"/>
</dbReference>